<dbReference type="SUPFAM" id="SSF57701">
    <property type="entry name" value="Zn2/Cys6 DNA-binding domain"/>
    <property type="match status" value="1"/>
</dbReference>
<feature type="region of interest" description="Disordered" evidence="2">
    <location>
        <begin position="282"/>
        <end position="310"/>
    </location>
</feature>
<proteinExistence type="predicted"/>
<dbReference type="AlphaFoldDB" id="K2QNY6"/>
<dbReference type="InterPro" id="IPR001138">
    <property type="entry name" value="Zn2Cys6_DnaBD"/>
</dbReference>
<feature type="compositionally biased region" description="Basic and acidic residues" evidence="2">
    <location>
        <begin position="282"/>
        <end position="298"/>
    </location>
</feature>
<reference evidence="4 5" key="1">
    <citation type="journal article" date="2012" name="BMC Genomics">
        <title>Tools to kill: Genome of one of the most destructive plant pathogenic fungi Macrophomina phaseolina.</title>
        <authorList>
            <person name="Islam M.S."/>
            <person name="Haque M.S."/>
            <person name="Islam M.M."/>
            <person name="Emdad E.M."/>
            <person name="Halim A."/>
            <person name="Hossen Q.M.M."/>
            <person name="Hossain M.Z."/>
            <person name="Ahmed B."/>
            <person name="Rahim S."/>
            <person name="Rahman M.S."/>
            <person name="Alam M.M."/>
            <person name="Hou S."/>
            <person name="Wan X."/>
            <person name="Saito J.A."/>
            <person name="Alam M."/>
        </authorList>
    </citation>
    <scope>NUCLEOTIDE SEQUENCE [LARGE SCALE GENOMIC DNA]</scope>
    <source>
        <strain evidence="4 5">MS6</strain>
    </source>
</reference>
<comment type="caution">
    <text evidence="4">The sequence shown here is derived from an EMBL/GenBank/DDBJ whole genome shotgun (WGS) entry which is preliminary data.</text>
</comment>
<dbReference type="VEuPathDB" id="FungiDB:MPH_11129"/>
<dbReference type="eggNOG" id="ENOG502RIWY">
    <property type="taxonomic scope" value="Eukaryota"/>
</dbReference>
<dbReference type="Pfam" id="PF00172">
    <property type="entry name" value="Zn_clus"/>
    <property type="match status" value="1"/>
</dbReference>
<gene>
    <name evidence="4" type="ORF">MPH_11129</name>
</gene>
<name>K2QNY6_MACPH</name>
<dbReference type="InterPro" id="IPR036864">
    <property type="entry name" value="Zn2-C6_fun-type_DNA-bd_sf"/>
</dbReference>
<organism evidence="4 5">
    <name type="scientific">Macrophomina phaseolina (strain MS6)</name>
    <name type="common">Charcoal rot fungus</name>
    <dbReference type="NCBI Taxonomy" id="1126212"/>
    <lineage>
        <taxon>Eukaryota</taxon>
        <taxon>Fungi</taxon>
        <taxon>Dikarya</taxon>
        <taxon>Ascomycota</taxon>
        <taxon>Pezizomycotina</taxon>
        <taxon>Dothideomycetes</taxon>
        <taxon>Dothideomycetes incertae sedis</taxon>
        <taxon>Botryosphaeriales</taxon>
        <taxon>Botryosphaeriaceae</taxon>
        <taxon>Macrophomina</taxon>
    </lineage>
</organism>
<feature type="domain" description="Zn(2)-C6 fungal-type" evidence="3">
    <location>
        <begin position="75"/>
        <end position="106"/>
    </location>
</feature>
<dbReference type="PROSITE" id="PS50048">
    <property type="entry name" value="ZN2_CY6_FUNGAL_2"/>
    <property type="match status" value="1"/>
</dbReference>
<dbReference type="GO" id="GO:0000981">
    <property type="term" value="F:DNA-binding transcription factor activity, RNA polymerase II-specific"/>
    <property type="evidence" value="ECO:0007669"/>
    <property type="project" value="InterPro"/>
</dbReference>
<dbReference type="HOGENOM" id="CLU_834384_0_0_1"/>
<evidence type="ECO:0000259" key="3">
    <source>
        <dbReference type="PROSITE" id="PS50048"/>
    </source>
</evidence>
<evidence type="ECO:0000313" key="4">
    <source>
        <dbReference type="EMBL" id="EKG11636.1"/>
    </source>
</evidence>
<evidence type="ECO:0000256" key="1">
    <source>
        <dbReference type="ARBA" id="ARBA00023242"/>
    </source>
</evidence>
<dbReference type="OrthoDB" id="10261408at2759"/>
<feature type="region of interest" description="Disordered" evidence="2">
    <location>
        <begin position="1"/>
        <end position="69"/>
    </location>
</feature>
<feature type="compositionally biased region" description="Low complexity" evidence="2">
    <location>
        <begin position="10"/>
        <end position="23"/>
    </location>
</feature>
<keyword evidence="1" id="KW-0539">Nucleus</keyword>
<dbReference type="InterPro" id="IPR053187">
    <property type="entry name" value="Notoamide_regulator"/>
</dbReference>
<accession>K2QNY6</accession>
<evidence type="ECO:0000256" key="2">
    <source>
        <dbReference type="SAM" id="MobiDB-lite"/>
    </source>
</evidence>
<dbReference type="PANTHER" id="PTHR47256">
    <property type="entry name" value="ZN(II)2CYS6 TRANSCRIPTION FACTOR (EUROFUNG)-RELATED"/>
    <property type="match status" value="1"/>
</dbReference>
<dbReference type="STRING" id="1126212.K2QNY6"/>
<dbReference type="Gene3D" id="4.10.240.10">
    <property type="entry name" value="Zn(2)-C6 fungal-type DNA-binding domain"/>
    <property type="match status" value="1"/>
</dbReference>
<dbReference type="PANTHER" id="PTHR47256:SF1">
    <property type="entry name" value="ZN(II)2CYS6 TRANSCRIPTION FACTOR (EUROFUNG)"/>
    <property type="match status" value="1"/>
</dbReference>
<dbReference type="GO" id="GO:0008270">
    <property type="term" value="F:zinc ion binding"/>
    <property type="evidence" value="ECO:0007669"/>
    <property type="project" value="InterPro"/>
</dbReference>
<protein>
    <recommendedName>
        <fullName evidence="3">Zn(2)-C6 fungal-type domain-containing protein</fullName>
    </recommendedName>
</protein>
<dbReference type="InParanoid" id="K2QNY6"/>
<sequence>MSVSIRPRHQQQQQPPQQAQSPSRHGHLRPIAAVEGGEPALPPPPPAGPLGRPEPDLSRRRKSTQAKRSIITHVACQPCQRRKHKCDGQRPICTPCLARNRGDCAYDAAGDQRRTTALKTRIQDLSRQAEDLKTIVRGIAAAPDRDAAFATARLLAAEGFAQAADVANAFRLEQAHEETASEQRDWAGDTFLAAGAVDADPAASYSYHSASEAAMLNAAFQHTGAGDISFPPWPSQTQSESLALAQNDYENTPIELSGPFWQSEHQANSDFHGMAPEVQKNEKPATIHSEHVDSDGELRQPGYDSIPVTNGGVSQAFDTVRSGPYWYLYPSRP</sequence>
<dbReference type="EMBL" id="AHHD01000467">
    <property type="protein sequence ID" value="EKG11636.1"/>
    <property type="molecule type" value="Genomic_DNA"/>
</dbReference>
<dbReference type="SMART" id="SM00066">
    <property type="entry name" value="GAL4"/>
    <property type="match status" value="1"/>
</dbReference>
<evidence type="ECO:0000313" key="5">
    <source>
        <dbReference type="Proteomes" id="UP000007129"/>
    </source>
</evidence>
<dbReference type="Proteomes" id="UP000007129">
    <property type="component" value="Unassembled WGS sequence"/>
</dbReference>
<dbReference type="CDD" id="cd00067">
    <property type="entry name" value="GAL4"/>
    <property type="match status" value="1"/>
</dbReference>